<gene>
    <name evidence="4" type="ORF">ACFP3J_17385</name>
</gene>
<accession>A0ABW0WGA3</accession>
<evidence type="ECO:0000313" key="5">
    <source>
        <dbReference type="Proteomes" id="UP001596065"/>
    </source>
</evidence>
<name>A0ABW0WGA3_STRNO</name>
<dbReference type="Pfam" id="PF01613">
    <property type="entry name" value="Flavin_Reduct"/>
    <property type="match status" value="1"/>
</dbReference>
<keyword evidence="1 4" id="KW-0560">Oxidoreductase</keyword>
<reference evidence="5" key="1">
    <citation type="journal article" date="2019" name="Int. J. Syst. Evol. Microbiol.">
        <title>The Global Catalogue of Microorganisms (GCM) 10K type strain sequencing project: providing services to taxonomists for standard genome sequencing and annotation.</title>
        <authorList>
            <consortium name="The Broad Institute Genomics Platform"/>
            <consortium name="The Broad Institute Genome Sequencing Center for Infectious Disease"/>
            <person name="Wu L."/>
            <person name="Ma J."/>
        </authorList>
    </citation>
    <scope>NUCLEOTIDE SEQUENCE [LARGE SCALE GENOMIC DNA]</scope>
    <source>
        <strain evidence="5">KCTC 5701</strain>
    </source>
</reference>
<dbReference type="PANTHER" id="PTHR30466:SF1">
    <property type="entry name" value="FMN REDUCTASE (NADH) RUTF"/>
    <property type="match status" value="1"/>
</dbReference>
<dbReference type="EMBL" id="JBHSOE010000026">
    <property type="protein sequence ID" value="MFC5657253.1"/>
    <property type="molecule type" value="Genomic_DNA"/>
</dbReference>
<evidence type="ECO:0000256" key="1">
    <source>
        <dbReference type="ARBA" id="ARBA00023002"/>
    </source>
</evidence>
<dbReference type="InterPro" id="IPR050268">
    <property type="entry name" value="NADH-dep_flavin_reductase"/>
</dbReference>
<feature type="domain" description="Flavin reductase like" evidence="3">
    <location>
        <begin position="48"/>
        <end position="198"/>
    </location>
</feature>
<organism evidence="4 5">
    <name type="scientific">Streptomyces nogalater</name>
    <dbReference type="NCBI Taxonomy" id="38314"/>
    <lineage>
        <taxon>Bacteria</taxon>
        <taxon>Bacillati</taxon>
        <taxon>Actinomycetota</taxon>
        <taxon>Actinomycetes</taxon>
        <taxon>Kitasatosporales</taxon>
        <taxon>Streptomycetaceae</taxon>
        <taxon>Streptomyces</taxon>
    </lineage>
</organism>
<proteinExistence type="predicted"/>
<dbReference type="RefSeq" id="WP_344349316.1">
    <property type="nucleotide sequence ID" value="NZ_BAAASM010000028.1"/>
</dbReference>
<dbReference type="Gene3D" id="2.30.110.10">
    <property type="entry name" value="Electron Transport, Fmn-binding Protein, Chain A"/>
    <property type="match status" value="1"/>
</dbReference>
<dbReference type="EC" id="1.-.-.-" evidence="4"/>
<protein>
    <submittedName>
        <fullName evidence="4">Flavin reductase family protein</fullName>
        <ecNumber evidence="4">1.-.-.-</ecNumber>
    </submittedName>
</protein>
<comment type="caution">
    <text evidence="4">The sequence shown here is derived from an EMBL/GenBank/DDBJ whole genome shotgun (WGS) entry which is preliminary data.</text>
</comment>
<keyword evidence="5" id="KW-1185">Reference proteome</keyword>
<dbReference type="SMART" id="SM00903">
    <property type="entry name" value="Flavin_Reduct"/>
    <property type="match status" value="1"/>
</dbReference>
<dbReference type="InterPro" id="IPR012349">
    <property type="entry name" value="Split_barrel_FMN-bd"/>
</dbReference>
<dbReference type="InterPro" id="IPR002563">
    <property type="entry name" value="Flavin_Rdtase-like_dom"/>
</dbReference>
<dbReference type="GO" id="GO:0016491">
    <property type="term" value="F:oxidoreductase activity"/>
    <property type="evidence" value="ECO:0007669"/>
    <property type="project" value="UniProtKB-KW"/>
</dbReference>
<dbReference type="PANTHER" id="PTHR30466">
    <property type="entry name" value="FLAVIN REDUCTASE"/>
    <property type="match status" value="1"/>
</dbReference>
<dbReference type="Proteomes" id="UP001596065">
    <property type="component" value="Unassembled WGS sequence"/>
</dbReference>
<sequence length="204" mass="22096">MIRFSRPAFSEYRNEAHSRHPGGEHKMGEVSAASPAVIAVKDELRSVMRNFATGVCVVSTFTGGPSVRRHNAVTINSLTSVSLAPPLVSVSLRSDSAFLTEMLDSRVWGVSVLDGGAEDLARIFARPDKERRMALRSLPTTPGENTGTLILDSVAWMECRYHQHVVAGDHTLVIGEVVSLGLGESRSPLIFLHGGFHRLVGDHA</sequence>
<feature type="compositionally biased region" description="Basic and acidic residues" evidence="2">
    <location>
        <begin position="12"/>
        <end position="28"/>
    </location>
</feature>
<evidence type="ECO:0000256" key="2">
    <source>
        <dbReference type="SAM" id="MobiDB-lite"/>
    </source>
</evidence>
<dbReference type="SUPFAM" id="SSF50475">
    <property type="entry name" value="FMN-binding split barrel"/>
    <property type="match status" value="1"/>
</dbReference>
<feature type="region of interest" description="Disordered" evidence="2">
    <location>
        <begin position="1"/>
        <end position="28"/>
    </location>
</feature>
<evidence type="ECO:0000313" key="4">
    <source>
        <dbReference type="EMBL" id="MFC5657253.1"/>
    </source>
</evidence>
<evidence type="ECO:0000259" key="3">
    <source>
        <dbReference type="SMART" id="SM00903"/>
    </source>
</evidence>